<gene>
    <name evidence="4" type="ORF">DFR76_109357</name>
</gene>
<dbReference type="PRINTS" id="PR00455">
    <property type="entry name" value="HTHTETR"/>
</dbReference>
<dbReference type="InterPro" id="IPR036271">
    <property type="entry name" value="Tet_transcr_reg_TetR-rel_C_sf"/>
</dbReference>
<dbReference type="InterPro" id="IPR023772">
    <property type="entry name" value="DNA-bd_HTH_TetR-type_CS"/>
</dbReference>
<accession>A0A370HZT0</accession>
<dbReference type="PROSITE" id="PS50977">
    <property type="entry name" value="HTH_TETR_2"/>
    <property type="match status" value="1"/>
</dbReference>
<name>A0A370HZT0_9NOCA</name>
<dbReference type="Gene3D" id="1.10.357.10">
    <property type="entry name" value="Tetracycline Repressor, domain 2"/>
    <property type="match status" value="1"/>
</dbReference>
<dbReference type="GO" id="GO:0003700">
    <property type="term" value="F:DNA-binding transcription factor activity"/>
    <property type="evidence" value="ECO:0007669"/>
    <property type="project" value="TreeGrafter"/>
</dbReference>
<evidence type="ECO:0000259" key="3">
    <source>
        <dbReference type="PROSITE" id="PS50977"/>
    </source>
</evidence>
<dbReference type="AlphaFoldDB" id="A0A370HZT0"/>
<feature type="DNA-binding region" description="H-T-H motif" evidence="2">
    <location>
        <begin position="55"/>
        <end position="74"/>
    </location>
</feature>
<keyword evidence="1 2" id="KW-0238">DNA-binding</keyword>
<dbReference type="PANTHER" id="PTHR30055">
    <property type="entry name" value="HTH-TYPE TRANSCRIPTIONAL REGULATOR RUTR"/>
    <property type="match status" value="1"/>
</dbReference>
<dbReference type="STRING" id="1210086.GCA_001613105_03524"/>
<dbReference type="SUPFAM" id="SSF48498">
    <property type="entry name" value="Tetracyclin repressor-like, C-terminal domain"/>
    <property type="match status" value="1"/>
</dbReference>
<dbReference type="Pfam" id="PF00440">
    <property type="entry name" value="TetR_N"/>
    <property type="match status" value="1"/>
</dbReference>
<evidence type="ECO:0000313" key="5">
    <source>
        <dbReference type="Proteomes" id="UP000254869"/>
    </source>
</evidence>
<dbReference type="InterPro" id="IPR001647">
    <property type="entry name" value="HTH_TetR"/>
</dbReference>
<dbReference type="SUPFAM" id="SSF46689">
    <property type="entry name" value="Homeodomain-like"/>
    <property type="match status" value="1"/>
</dbReference>
<reference evidence="4 5" key="1">
    <citation type="submission" date="2018-07" db="EMBL/GenBank/DDBJ databases">
        <title>Genomic Encyclopedia of Type Strains, Phase IV (KMG-IV): sequencing the most valuable type-strain genomes for metagenomic binning, comparative biology and taxonomic classification.</title>
        <authorList>
            <person name="Goeker M."/>
        </authorList>
    </citation>
    <scope>NUCLEOTIDE SEQUENCE [LARGE SCALE GENOMIC DNA]</scope>
    <source>
        <strain evidence="4 5">DSM 44290</strain>
    </source>
</reference>
<sequence>MSLTVASGRELVKNEHSFYFGTMPRVSEEHLVRRRQQILDAALECFARKGFHATSMQDVFAESGLSAGAVYRYFKSKDDLIAALAADATTLVGGAMDEIVHRDPLPTPGEVIAALTTEIIGIDQHSGRVRLAPQAWGLAVTDPAAREYVSTAILALRDRWRAYAERMREAGWLPADADTDAVAKVLLGIMPGFLLQHVLIGDIEPRALTRGLDLLLPQYRHAPA</sequence>
<evidence type="ECO:0000256" key="2">
    <source>
        <dbReference type="PROSITE-ProRule" id="PRU00335"/>
    </source>
</evidence>
<dbReference type="EMBL" id="QQBC01000009">
    <property type="protein sequence ID" value="RDI64017.1"/>
    <property type="molecule type" value="Genomic_DNA"/>
</dbReference>
<keyword evidence="5" id="KW-1185">Reference proteome</keyword>
<dbReference type="GO" id="GO:0000976">
    <property type="term" value="F:transcription cis-regulatory region binding"/>
    <property type="evidence" value="ECO:0007669"/>
    <property type="project" value="TreeGrafter"/>
</dbReference>
<proteinExistence type="predicted"/>
<dbReference type="InterPro" id="IPR009057">
    <property type="entry name" value="Homeodomain-like_sf"/>
</dbReference>
<comment type="caution">
    <text evidence="4">The sequence shown here is derived from an EMBL/GenBank/DDBJ whole genome shotgun (WGS) entry which is preliminary data.</text>
</comment>
<feature type="domain" description="HTH tetR-type" evidence="3">
    <location>
        <begin position="32"/>
        <end position="92"/>
    </location>
</feature>
<dbReference type="PANTHER" id="PTHR30055:SF229">
    <property type="entry name" value="HTH-TYPE TRANSCRIPTIONAL REPRESSOR RV1474C"/>
    <property type="match status" value="1"/>
</dbReference>
<dbReference type="Proteomes" id="UP000254869">
    <property type="component" value="Unassembled WGS sequence"/>
</dbReference>
<dbReference type="InterPro" id="IPR050109">
    <property type="entry name" value="HTH-type_TetR-like_transc_reg"/>
</dbReference>
<dbReference type="PROSITE" id="PS01081">
    <property type="entry name" value="HTH_TETR_1"/>
    <property type="match status" value="1"/>
</dbReference>
<protein>
    <submittedName>
        <fullName evidence="4">TetR family transcriptional regulator</fullName>
    </submittedName>
</protein>
<evidence type="ECO:0000256" key="1">
    <source>
        <dbReference type="ARBA" id="ARBA00023125"/>
    </source>
</evidence>
<organism evidence="4 5">
    <name type="scientific">Nocardia pseudobrasiliensis</name>
    <dbReference type="NCBI Taxonomy" id="45979"/>
    <lineage>
        <taxon>Bacteria</taxon>
        <taxon>Bacillati</taxon>
        <taxon>Actinomycetota</taxon>
        <taxon>Actinomycetes</taxon>
        <taxon>Mycobacteriales</taxon>
        <taxon>Nocardiaceae</taxon>
        <taxon>Nocardia</taxon>
    </lineage>
</organism>
<evidence type="ECO:0000313" key="4">
    <source>
        <dbReference type="EMBL" id="RDI64017.1"/>
    </source>
</evidence>